<protein>
    <submittedName>
        <fullName evidence="2">Transglutaminase family protein</fullName>
    </submittedName>
</protein>
<dbReference type="Proteomes" id="UP000594892">
    <property type="component" value="Chromosome 1"/>
</dbReference>
<dbReference type="RefSeq" id="WP_017423406.1">
    <property type="nucleotide sequence ID" value="NZ_CP021075.1"/>
</dbReference>
<dbReference type="Pfam" id="PF01841">
    <property type="entry name" value="Transglut_core"/>
    <property type="match status" value="1"/>
</dbReference>
<evidence type="ECO:0000313" key="3">
    <source>
        <dbReference type="EMBL" id="USS42006.1"/>
    </source>
</evidence>
<dbReference type="Pfam" id="PF08379">
    <property type="entry name" value="Bact_transglu_N"/>
    <property type="match status" value="1"/>
</dbReference>
<evidence type="ECO:0000259" key="1">
    <source>
        <dbReference type="SMART" id="SM00460"/>
    </source>
</evidence>
<accession>A0AAQ0BRP3</accession>
<dbReference type="Gene3D" id="3.10.620.30">
    <property type="match status" value="2"/>
</dbReference>
<dbReference type="SMART" id="SM00460">
    <property type="entry name" value="TGc"/>
    <property type="match status" value="1"/>
</dbReference>
<evidence type="ECO:0000313" key="4">
    <source>
        <dbReference type="Proteomes" id="UP000594892"/>
    </source>
</evidence>
<dbReference type="InterPro" id="IPR038765">
    <property type="entry name" value="Papain-like_cys_pep_sf"/>
</dbReference>
<feature type="domain" description="Transglutaminase-like" evidence="1">
    <location>
        <begin position="159"/>
        <end position="270"/>
    </location>
</feature>
<dbReference type="PANTHER" id="PTHR33490">
    <property type="entry name" value="BLR5614 PROTEIN-RELATED"/>
    <property type="match status" value="1"/>
</dbReference>
<reference evidence="3" key="2">
    <citation type="submission" date="2022-06" db="EMBL/GenBank/DDBJ databases">
        <title>Draft genome sequence of Burkholderia glumae strain GR20004 isolated from rice panicle showing bacterial panicle blight.</title>
        <authorList>
            <person name="Choi S.Y."/>
            <person name="Lee Y.H."/>
        </authorList>
    </citation>
    <scope>NUCLEOTIDE SEQUENCE</scope>
    <source>
        <strain evidence="3">GR20004</strain>
    </source>
</reference>
<reference evidence="2 4" key="1">
    <citation type="submission" date="2020-12" db="EMBL/GenBank/DDBJ databases">
        <title>FDA dAtabase for Regulatory Grade micrObial Sequences (FDA-ARGOS): Supporting development and validation of Infectious Disease Dx tests.</title>
        <authorList>
            <person name="Minogue T."/>
            <person name="Wolcott M."/>
            <person name="Wasieloski L."/>
            <person name="Aguilar W."/>
            <person name="Moore D."/>
            <person name="Jaissle J."/>
            <person name="Tallon L."/>
            <person name="Sadzewicz L."/>
            <person name="Zhao X."/>
            <person name="Boylan J."/>
            <person name="Ott S."/>
            <person name="Bowen H."/>
            <person name="Vavikolanu K."/>
            <person name="Mehta A."/>
            <person name="Aluvathingal J."/>
            <person name="Nadendla S."/>
            <person name="Yan Y."/>
            <person name="Sichtig H."/>
        </authorList>
    </citation>
    <scope>NUCLEOTIDE SEQUENCE [LARGE SCALE GENOMIC DNA]</scope>
    <source>
        <strain evidence="2 4">FDAARGOS_949</strain>
    </source>
</reference>
<name>A0AAQ0BRP3_BURGL</name>
<dbReference type="InterPro" id="IPR002931">
    <property type="entry name" value="Transglutaminase-like"/>
</dbReference>
<dbReference type="GeneID" id="45694589"/>
<dbReference type="PANTHER" id="PTHR33490:SF6">
    <property type="entry name" value="SLL1049 PROTEIN"/>
    <property type="match status" value="1"/>
</dbReference>
<evidence type="ECO:0000313" key="2">
    <source>
        <dbReference type="EMBL" id="QPQ89861.1"/>
    </source>
</evidence>
<dbReference type="AlphaFoldDB" id="A0AAQ0BRP3"/>
<dbReference type="InterPro" id="IPR013589">
    <property type="entry name" value="Bac_transglu_N"/>
</dbReference>
<dbReference type="EMBL" id="CP065600">
    <property type="protein sequence ID" value="QPQ89861.1"/>
    <property type="molecule type" value="Genomic_DNA"/>
</dbReference>
<keyword evidence="5" id="KW-1185">Reference proteome</keyword>
<dbReference type="SUPFAM" id="SSF54001">
    <property type="entry name" value="Cysteine proteinases"/>
    <property type="match status" value="1"/>
</dbReference>
<organism evidence="2 4">
    <name type="scientific">Burkholderia glumae</name>
    <name type="common">Pseudomonas glumae</name>
    <dbReference type="NCBI Taxonomy" id="337"/>
    <lineage>
        <taxon>Bacteria</taxon>
        <taxon>Pseudomonadati</taxon>
        <taxon>Pseudomonadota</taxon>
        <taxon>Betaproteobacteria</taxon>
        <taxon>Burkholderiales</taxon>
        <taxon>Burkholderiaceae</taxon>
        <taxon>Burkholderia</taxon>
    </lineage>
</organism>
<sequence>MRLAIRHISRFRFDDNATHALQRLRLRPPGGPGQTVRAWQVTIDGVEPTVGYADGLGNRIDLVRHDRGERPEVVVIAAGVVETQDRAGIVGSADDYAVPWIFERTTGFTQAGERVLSIAAALPLEHRSLDALHWLMSEVHARIRYAPELADADTDAEHALEAGEGTSRDHAHAFIAVARALKIPARYVAGYLLTDGPLQRIAETMQQAGGAQQSQRMPLEADGIRHLAADAPEAVARQQQTSVTTYPPSGHAWAEAYVEGLGWVGFDPFMNRCPDERYVRVAAGLDHTDARPVTGIGASPVAVEISVIQSPELV</sequence>
<evidence type="ECO:0000313" key="5">
    <source>
        <dbReference type="Proteomes" id="UP001056386"/>
    </source>
</evidence>
<gene>
    <name evidence="2" type="ORF">I6H06_09610</name>
    <name evidence="3" type="ORF">NFI99_07075</name>
</gene>
<proteinExistence type="predicted"/>
<dbReference type="EMBL" id="CP099583">
    <property type="protein sequence ID" value="USS42006.1"/>
    <property type="molecule type" value="Genomic_DNA"/>
</dbReference>
<dbReference type="Proteomes" id="UP001056386">
    <property type="component" value="Chromosome 2"/>
</dbReference>